<dbReference type="Pfam" id="PF04471">
    <property type="entry name" value="Mrr_cat"/>
    <property type="match status" value="1"/>
</dbReference>
<reference evidence="2 3" key="1">
    <citation type="journal article" date="2020" name="Front. Microbiol.">
        <title>Design of Bacterial Strain-Specific qPCR Assays Using NGS Data and Publicly Available Resources and Its Application to Track Biocontrol Strains.</title>
        <authorList>
            <person name="Hernandez I."/>
            <person name="Sant C."/>
            <person name="Martinez R."/>
            <person name="Fernandez C."/>
        </authorList>
    </citation>
    <scope>NUCLEOTIDE SEQUENCE [LARGE SCALE GENOMIC DNA]</scope>
    <source>
        <strain evidence="2 3">B24</strain>
    </source>
</reference>
<gene>
    <name evidence="2" type="ORF">FVO59_15930</name>
</gene>
<dbReference type="PANTHER" id="PTHR30015">
    <property type="entry name" value="MRR RESTRICTION SYSTEM PROTEIN"/>
    <property type="match status" value="1"/>
</dbReference>
<organism evidence="2 3">
    <name type="scientific">Microbacterium esteraromaticum</name>
    <dbReference type="NCBI Taxonomy" id="57043"/>
    <lineage>
        <taxon>Bacteria</taxon>
        <taxon>Bacillati</taxon>
        <taxon>Actinomycetota</taxon>
        <taxon>Actinomycetes</taxon>
        <taxon>Micrococcales</taxon>
        <taxon>Microbacteriaceae</taxon>
        <taxon>Microbacterium</taxon>
    </lineage>
</organism>
<feature type="domain" description="Restriction endonuclease type IV Mrr" evidence="1">
    <location>
        <begin position="16"/>
        <end position="127"/>
    </location>
</feature>
<sequence>MPPCACSPRRHTRLARWREYQEQAAGLFRELGFNVHTDLRVTGARGSHDVDVYASFERAGLVVNWIIECKHWKRPVDKSHVLTLRSIVEDVGADRGILLSESGAQSGAVAVTHKSNVHVTSIVNLKTMAADEIVLEQVRALPRRVAMAHARYWALSKSHREAYGLRPEGAAGGYSGAVVLMQIKDVLFSTLAEQYPPRGDVLPNLGLHSPNEALAWVYPQLADLELKLEMAEKALAT</sequence>
<dbReference type="Gene3D" id="3.40.1350.10">
    <property type="match status" value="1"/>
</dbReference>
<accession>A0A7D8AN34</accession>
<dbReference type="InterPro" id="IPR011335">
    <property type="entry name" value="Restrct_endonuc-II-like"/>
</dbReference>
<keyword evidence="2" id="KW-0378">Hydrolase</keyword>
<dbReference type="PANTHER" id="PTHR30015:SF7">
    <property type="entry name" value="TYPE IV METHYL-DIRECTED RESTRICTION ENZYME ECOKMRR"/>
    <property type="match status" value="1"/>
</dbReference>
<dbReference type="InterPro" id="IPR011856">
    <property type="entry name" value="tRNA_endonuc-like_dom_sf"/>
</dbReference>
<keyword evidence="2" id="KW-0540">Nuclease</keyword>
<dbReference type="InterPro" id="IPR007560">
    <property type="entry name" value="Restrct_endonuc_IV_Mrr"/>
</dbReference>
<dbReference type="RefSeq" id="WP_259363310.1">
    <property type="nucleotide sequence ID" value="NZ_CP043732.1"/>
</dbReference>
<dbReference type="Proteomes" id="UP000515708">
    <property type="component" value="Chromosome"/>
</dbReference>
<proteinExistence type="predicted"/>
<dbReference type="EMBL" id="CP043732">
    <property type="protein sequence ID" value="QMU98507.1"/>
    <property type="molecule type" value="Genomic_DNA"/>
</dbReference>
<protein>
    <submittedName>
        <fullName evidence="2">Restriction endonuclease</fullName>
    </submittedName>
</protein>
<evidence type="ECO:0000313" key="2">
    <source>
        <dbReference type="EMBL" id="QMU98507.1"/>
    </source>
</evidence>
<dbReference type="GO" id="GO:0003677">
    <property type="term" value="F:DNA binding"/>
    <property type="evidence" value="ECO:0007669"/>
    <property type="project" value="InterPro"/>
</dbReference>
<name>A0A7D8AN34_9MICO</name>
<dbReference type="SUPFAM" id="SSF52980">
    <property type="entry name" value="Restriction endonuclease-like"/>
    <property type="match status" value="1"/>
</dbReference>
<dbReference type="AlphaFoldDB" id="A0A7D8AN34"/>
<dbReference type="InterPro" id="IPR052906">
    <property type="entry name" value="Type_IV_Methyl-Rstrct_Enzyme"/>
</dbReference>
<evidence type="ECO:0000259" key="1">
    <source>
        <dbReference type="Pfam" id="PF04471"/>
    </source>
</evidence>
<keyword evidence="2" id="KW-0255">Endonuclease</keyword>
<evidence type="ECO:0000313" key="3">
    <source>
        <dbReference type="Proteomes" id="UP000515708"/>
    </source>
</evidence>
<dbReference type="GO" id="GO:0015666">
    <property type="term" value="F:restriction endodeoxyribonuclease activity"/>
    <property type="evidence" value="ECO:0007669"/>
    <property type="project" value="TreeGrafter"/>
</dbReference>
<dbReference type="GO" id="GO:0009307">
    <property type="term" value="P:DNA restriction-modification system"/>
    <property type="evidence" value="ECO:0007669"/>
    <property type="project" value="InterPro"/>
</dbReference>